<organism evidence="3 4">
    <name type="scientific">Craterilacuibacter sinensis</name>
    <dbReference type="NCBI Taxonomy" id="2686017"/>
    <lineage>
        <taxon>Bacteria</taxon>
        <taxon>Pseudomonadati</taxon>
        <taxon>Pseudomonadota</taxon>
        <taxon>Betaproteobacteria</taxon>
        <taxon>Neisseriales</taxon>
        <taxon>Neisseriaceae</taxon>
        <taxon>Craterilacuibacter</taxon>
    </lineage>
</organism>
<gene>
    <name evidence="3" type="ORF">GQF02_11920</name>
</gene>
<reference evidence="3 4" key="1">
    <citation type="submission" date="2019-12" db="EMBL/GenBank/DDBJ databases">
        <title>Neisseriaceae gen. nov. sp. Genome sequencing and assembly.</title>
        <authorList>
            <person name="Liu Z."/>
            <person name="Li A."/>
        </authorList>
    </citation>
    <scope>NUCLEOTIDE SEQUENCE [LARGE SCALE GENOMIC DNA]</scope>
    <source>
        <strain evidence="3 4">B2N2-7</strain>
    </source>
</reference>
<dbReference type="InterPro" id="IPR025711">
    <property type="entry name" value="PepSY"/>
</dbReference>
<proteinExistence type="predicted"/>
<comment type="caution">
    <text evidence="3">The sequence shown here is derived from an EMBL/GenBank/DDBJ whole genome shotgun (WGS) entry which is preliminary data.</text>
</comment>
<evidence type="ECO:0000313" key="3">
    <source>
        <dbReference type="EMBL" id="MXR37680.1"/>
    </source>
</evidence>
<evidence type="ECO:0000313" key="4">
    <source>
        <dbReference type="Proteomes" id="UP000467214"/>
    </source>
</evidence>
<protein>
    <submittedName>
        <fullName evidence="3">PepSY domain-containing protein</fullName>
    </submittedName>
</protein>
<dbReference type="Pfam" id="PF13670">
    <property type="entry name" value="PepSY_2"/>
    <property type="match status" value="1"/>
</dbReference>
<dbReference type="RefSeq" id="WP_124736505.1">
    <property type="nucleotide sequence ID" value="NZ_WSSB01000011.1"/>
</dbReference>
<feature type="chain" id="PRO_5033010701" evidence="1">
    <location>
        <begin position="21"/>
        <end position="89"/>
    </location>
</feature>
<dbReference type="AlphaFoldDB" id="A0A845BQK2"/>
<accession>A0A845BQK2</accession>
<dbReference type="EMBL" id="WSSB01000011">
    <property type="protein sequence ID" value="MXR37680.1"/>
    <property type="molecule type" value="Genomic_DNA"/>
</dbReference>
<sequence>MKKLLLVAMMAGFASTAAFAAAKCEVHPKDQWIKEADFKKKLEADGYTIKKFKVSGDCYEMYGKTKDGKKAEIYFDTVSGKAVKSEIGN</sequence>
<feature type="domain" description="PepSY" evidence="2">
    <location>
        <begin position="5"/>
        <end position="86"/>
    </location>
</feature>
<keyword evidence="1" id="KW-0732">Signal</keyword>
<dbReference type="Proteomes" id="UP000467214">
    <property type="component" value="Unassembled WGS sequence"/>
</dbReference>
<evidence type="ECO:0000256" key="1">
    <source>
        <dbReference type="SAM" id="SignalP"/>
    </source>
</evidence>
<name>A0A845BQK2_9NEIS</name>
<evidence type="ECO:0000259" key="2">
    <source>
        <dbReference type="Pfam" id="PF13670"/>
    </source>
</evidence>
<feature type="signal peptide" evidence="1">
    <location>
        <begin position="1"/>
        <end position="20"/>
    </location>
</feature>
<keyword evidence="4" id="KW-1185">Reference proteome</keyword>